<accession>A0ABW3UQQ6</accession>
<protein>
    <submittedName>
        <fullName evidence="1">Uncharacterized protein</fullName>
    </submittedName>
</protein>
<keyword evidence="2" id="KW-1185">Reference proteome</keyword>
<reference evidence="2" key="1">
    <citation type="journal article" date="2019" name="Int. J. Syst. Evol. Microbiol.">
        <title>The Global Catalogue of Microorganisms (GCM) 10K type strain sequencing project: providing services to taxonomists for standard genome sequencing and annotation.</title>
        <authorList>
            <consortium name="The Broad Institute Genomics Platform"/>
            <consortium name="The Broad Institute Genome Sequencing Center for Infectious Disease"/>
            <person name="Wu L."/>
            <person name="Ma J."/>
        </authorList>
    </citation>
    <scope>NUCLEOTIDE SEQUENCE [LARGE SCALE GENOMIC DNA]</scope>
    <source>
        <strain evidence="2">CCUG 53270</strain>
    </source>
</reference>
<gene>
    <name evidence="1" type="ORF">ACFQ4B_23365</name>
</gene>
<evidence type="ECO:0000313" key="2">
    <source>
        <dbReference type="Proteomes" id="UP001597180"/>
    </source>
</evidence>
<dbReference type="EMBL" id="JBHTLU010000031">
    <property type="protein sequence ID" value="MFD1223063.1"/>
    <property type="molecule type" value="Genomic_DNA"/>
</dbReference>
<organism evidence="1 2">
    <name type="scientific">Paenibacillus vulneris</name>
    <dbReference type="NCBI Taxonomy" id="1133364"/>
    <lineage>
        <taxon>Bacteria</taxon>
        <taxon>Bacillati</taxon>
        <taxon>Bacillota</taxon>
        <taxon>Bacilli</taxon>
        <taxon>Bacillales</taxon>
        <taxon>Paenibacillaceae</taxon>
        <taxon>Paenibacillus</taxon>
    </lineage>
</organism>
<evidence type="ECO:0000313" key="1">
    <source>
        <dbReference type="EMBL" id="MFD1223063.1"/>
    </source>
</evidence>
<proteinExistence type="predicted"/>
<comment type="caution">
    <text evidence="1">The sequence shown here is derived from an EMBL/GenBank/DDBJ whole genome shotgun (WGS) entry which is preliminary data.</text>
</comment>
<dbReference type="RefSeq" id="WP_345589069.1">
    <property type="nucleotide sequence ID" value="NZ_BAABJG010000015.1"/>
</dbReference>
<name>A0ABW3UQQ6_9BACL</name>
<sequence length="132" mass="14233">MLGHCVGTGSSCDVYAWDGDDKVVKLYQAHTSWKAVQQEFTNSTAAWESGLPVPRSVLPPETSAAVNEFFRASQQAACHAFLQEYCSLSGVSEEDIKAWYIPAAARSIVSGALAQEQAANLVSMIRGHLELA</sequence>
<dbReference type="Proteomes" id="UP001597180">
    <property type="component" value="Unassembled WGS sequence"/>
</dbReference>